<dbReference type="InterPro" id="IPR015300">
    <property type="entry name" value="DNA-bd_pseudobarrel_sf"/>
</dbReference>
<feature type="compositionally biased region" description="Acidic residues" evidence="6">
    <location>
        <begin position="148"/>
        <end position="157"/>
    </location>
</feature>
<gene>
    <name evidence="8" type="ORF">TAV2_LOCUS25341</name>
</gene>
<dbReference type="InterPro" id="IPR003340">
    <property type="entry name" value="B3_DNA-bd"/>
</dbReference>
<reference evidence="8 9" key="1">
    <citation type="submission" date="2022-03" db="EMBL/GenBank/DDBJ databases">
        <authorList>
            <person name="Nunn A."/>
            <person name="Chopra R."/>
            <person name="Nunn A."/>
            <person name="Contreras Garrido A."/>
        </authorList>
    </citation>
    <scope>NUCLEOTIDE SEQUENCE [LARGE SCALE GENOMIC DNA]</scope>
</reference>
<dbReference type="SMART" id="SM01019">
    <property type="entry name" value="B3"/>
    <property type="match status" value="2"/>
</dbReference>
<organism evidence="8 9">
    <name type="scientific">Thlaspi arvense</name>
    <name type="common">Field penny-cress</name>
    <dbReference type="NCBI Taxonomy" id="13288"/>
    <lineage>
        <taxon>Eukaryota</taxon>
        <taxon>Viridiplantae</taxon>
        <taxon>Streptophyta</taxon>
        <taxon>Embryophyta</taxon>
        <taxon>Tracheophyta</taxon>
        <taxon>Spermatophyta</taxon>
        <taxon>Magnoliopsida</taxon>
        <taxon>eudicotyledons</taxon>
        <taxon>Gunneridae</taxon>
        <taxon>Pentapetalae</taxon>
        <taxon>rosids</taxon>
        <taxon>malvids</taxon>
        <taxon>Brassicales</taxon>
        <taxon>Brassicaceae</taxon>
        <taxon>Thlaspideae</taxon>
        <taxon>Thlaspi</taxon>
    </lineage>
</organism>
<evidence type="ECO:0000256" key="2">
    <source>
        <dbReference type="ARBA" id="ARBA00023015"/>
    </source>
</evidence>
<keyword evidence="4" id="KW-0804">Transcription</keyword>
<evidence type="ECO:0000256" key="3">
    <source>
        <dbReference type="ARBA" id="ARBA00023125"/>
    </source>
</evidence>
<evidence type="ECO:0000259" key="7">
    <source>
        <dbReference type="PROSITE" id="PS50863"/>
    </source>
</evidence>
<evidence type="ECO:0000256" key="4">
    <source>
        <dbReference type="ARBA" id="ARBA00023163"/>
    </source>
</evidence>
<dbReference type="PROSITE" id="PS50863">
    <property type="entry name" value="B3"/>
    <property type="match status" value="1"/>
</dbReference>
<sequence length="330" mass="37577">MADSDYIPRFCKVFISHCSSDSLLIPVSYYDELPRRLPKTALLQGTGGGFWKVEWMKKRNEVYFGQGWSKFVEDNSLTSGDFMTFVYNGDRIFEVSIYGADGCKEVRAVAEVEDVEEDSVLSLSSDDDTDTTVLRNTNNGKSRVGTAEESDDEEDSVSTDTEAVSRSKMAKTITRSRNKVTRVTPNVKKTLQKKKGGSSTRTKKEMFPPLLSITAKPMIKDPEAYLDDPTNIHFETAMKNRKFELLINAQTVKDYSLEFQDKVLYIDNHKDGNLEAKALKWGDQRVCIKGWKVICKRNELTEGDRVLCELFRQGRLVYAVKLHIVREKDL</sequence>
<accession>A0AAU9T377</accession>
<dbReference type="InterPro" id="IPR050655">
    <property type="entry name" value="Plant_B3_domain"/>
</dbReference>
<evidence type="ECO:0000256" key="5">
    <source>
        <dbReference type="ARBA" id="ARBA00023242"/>
    </source>
</evidence>
<feature type="compositionally biased region" description="Acidic residues" evidence="6">
    <location>
        <begin position="119"/>
        <end position="130"/>
    </location>
</feature>
<evidence type="ECO:0000313" key="8">
    <source>
        <dbReference type="EMBL" id="CAH2076784.1"/>
    </source>
</evidence>
<dbReference type="AlphaFoldDB" id="A0AAU9T377"/>
<name>A0AAU9T377_THLAR</name>
<dbReference type="Gene3D" id="2.40.330.10">
    <property type="entry name" value="DNA-binding pseudobarrel domain"/>
    <property type="match status" value="2"/>
</dbReference>
<evidence type="ECO:0000256" key="6">
    <source>
        <dbReference type="SAM" id="MobiDB-lite"/>
    </source>
</evidence>
<keyword evidence="9" id="KW-1185">Reference proteome</keyword>
<proteinExistence type="predicted"/>
<feature type="domain" description="TF-B3" evidence="7">
    <location>
        <begin position="8"/>
        <end position="101"/>
    </location>
</feature>
<dbReference type="EMBL" id="OU466863">
    <property type="protein sequence ID" value="CAH2076784.1"/>
    <property type="molecule type" value="Genomic_DNA"/>
</dbReference>
<dbReference type="SUPFAM" id="SSF101936">
    <property type="entry name" value="DNA-binding pseudobarrel domain"/>
    <property type="match status" value="2"/>
</dbReference>
<dbReference type="Proteomes" id="UP000836841">
    <property type="component" value="Chromosome 7"/>
</dbReference>
<dbReference type="PANTHER" id="PTHR31920">
    <property type="entry name" value="B3 DOMAIN-CONTAINING"/>
    <property type="match status" value="1"/>
</dbReference>
<evidence type="ECO:0000313" key="9">
    <source>
        <dbReference type="Proteomes" id="UP000836841"/>
    </source>
</evidence>
<feature type="region of interest" description="Disordered" evidence="6">
    <location>
        <begin position="119"/>
        <end position="182"/>
    </location>
</feature>
<comment type="subcellular location">
    <subcellularLocation>
        <location evidence="1">Nucleus</location>
    </subcellularLocation>
</comment>
<dbReference type="PANTHER" id="PTHR31920:SF54">
    <property type="entry name" value="B3 DOMAIN-CONTAINING PROTEIN REM21"/>
    <property type="match status" value="1"/>
</dbReference>
<dbReference type="GO" id="GO:0005634">
    <property type="term" value="C:nucleus"/>
    <property type="evidence" value="ECO:0007669"/>
    <property type="project" value="UniProtKB-SubCell"/>
</dbReference>
<keyword evidence="2" id="KW-0805">Transcription regulation</keyword>
<keyword evidence="3" id="KW-0238">DNA-binding</keyword>
<dbReference type="CDD" id="cd10017">
    <property type="entry name" value="B3_DNA"/>
    <property type="match status" value="1"/>
</dbReference>
<dbReference type="GO" id="GO:0003677">
    <property type="term" value="F:DNA binding"/>
    <property type="evidence" value="ECO:0007669"/>
    <property type="project" value="UniProtKB-KW"/>
</dbReference>
<protein>
    <recommendedName>
        <fullName evidence="7">TF-B3 domain-containing protein</fullName>
    </recommendedName>
</protein>
<evidence type="ECO:0000256" key="1">
    <source>
        <dbReference type="ARBA" id="ARBA00004123"/>
    </source>
</evidence>
<dbReference type="Pfam" id="PF02362">
    <property type="entry name" value="B3"/>
    <property type="match status" value="1"/>
</dbReference>
<keyword evidence="5" id="KW-0539">Nucleus</keyword>